<comment type="caution">
    <text evidence="2">The sequence shown here is derived from an EMBL/GenBank/DDBJ whole genome shotgun (WGS) entry which is preliminary data.</text>
</comment>
<gene>
    <name evidence="2" type="ORF">J2S25_000556</name>
</gene>
<evidence type="ECO:0000256" key="1">
    <source>
        <dbReference type="SAM" id="MobiDB-lite"/>
    </source>
</evidence>
<feature type="region of interest" description="Disordered" evidence="1">
    <location>
        <begin position="1"/>
        <end position="27"/>
    </location>
</feature>
<sequence>MVRIHNPVTLDKNKRGRDGQLHGGTLETADEFFDSIFQQRPEKRGNDKQK</sequence>
<protein>
    <submittedName>
        <fullName evidence="2">Uncharacterized protein</fullName>
    </submittedName>
</protein>
<feature type="compositionally biased region" description="Basic and acidic residues" evidence="1">
    <location>
        <begin position="11"/>
        <end position="20"/>
    </location>
</feature>
<proteinExistence type="predicted"/>
<keyword evidence="3" id="KW-1185">Reference proteome</keyword>
<evidence type="ECO:0000313" key="3">
    <source>
        <dbReference type="Proteomes" id="UP001242313"/>
    </source>
</evidence>
<name>A0ABU0FS04_9BACI</name>
<dbReference type="RefSeq" id="WP_307191185.1">
    <property type="nucleotide sequence ID" value="NZ_JAUSUN010000003.1"/>
</dbReference>
<dbReference type="Proteomes" id="UP001242313">
    <property type="component" value="Unassembled WGS sequence"/>
</dbReference>
<dbReference type="EMBL" id="JAUSUN010000003">
    <property type="protein sequence ID" value="MDQ0412376.1"/>
    <property type="molecule type" value="Genomic_DNA"/>
</dbReference>
<accession>A0ABU0FS04</accession>
<evidence type="ECO:0000313" key="2">
    <source>
        <dbReference type="EMBL" id="MDQ0412376.1"/>
    </source>
</evidence>
<organism evidence="2 3">
    <name type="scientific">Mesobacillus stamsii</name>
    <dbReference type="NCBI Taxonomy" id="225347"/>
    <lineage>
        <taxon>Bacteria</taxon>
        <taxon>Bacillati</taxon>
        <taxon>Bacillota</taxon>
        <taxon>Bacilli</taxon>
        <taxon>Bacillales</taxon>
        <taxon>Bacillaceae</taxon>
        <taxon>Mesobacillus</taxon>
    </lineage>
</organism>
<reference evidence="2 3" key="1">
    <citation type="submission" date="2023-07" db="EMBL/GenBank/DDBJ databases">
        <title>Genomic Encyclopedia of Type Strains, Phase IV (KMG-IV): sequencing the most valuable type-strain genomes for metagenomic binning, comparative biology and taxonomic classification.</title>
        <authorList>
            <person name="Goeker M."/>
        </authorList>
    </citation>
    <scope>NUCLEOTIDE SEQUENCE [LARGE SCALE GENOMIC DNA]</scope>
    <source>
        <strain evidence="2 3">DSM 19598</strain>
    </source>
</reference>